<comment type="function">
    <text evidence="5">Forms part of the polypeptide exit tunnel.</text>
</comment>
<name>A0A1G1WS73_9BACT</name>
<evidence type="ECO:0000256" key="1">
    <source>
        <dbReference type="ARBA" id="ARBA00010528"/>
    </source>
</evidence>
<protein>
    <recommendedName>
        <fullName evidence="4 5">Large ribosomal subunit protein uL4</fullName>
    </recommendedName>
</protein>
<evidence type="ECO:0000256" key="6">
    <source>
        <dbReference type="SAM" id="MobiDB-lite"/>
    </source>
</evidence>
<dbReference type="SUPFAM" id="SSF52166">
    <property type="entry name" value="Ribosomal protein L4"/>
    <property type="match status" value="1"/>
</dbReference>
<keyword evidence="5" id="KW-0694">RNA-binding</keyword>
<comment type="subunit">
    <text evidence="5">Part of the 50S ribosomal subunit.</text>
</comment>
<dbReference type="GO" id="GO:0006412">
    <property type="term" value="P:translation"/>
    <property type="evidence" value="ECO:0007669"/>
    <property type="project" value="UniProtKB-UniRule"/>
</dbReference>
<feature type="region of interest" description="Disordered" evidence="6">
    <location>
        <begin position="60"/>
        <end position="84"/>
    </location>
</feature>
<comment type="similarity">
    <text evidence="1 5">Belongs to the universal ribosomal protein uL4 family.</text>
</comment>
<evidence type="ECO:0000256" key="2">
    <source>
        <dbReference type="ARBA" id="ARBA00022980"/>
    </source>
</evidence>
<organism evidence="7 8">
    <name type="scientific">Candidatus Woykebacteria bacterium RIFCSPLOWO2_01_FULL_41_12</name>
    <dbReference type="NCBI Taxonomy" id="1802604"/>
    <lineage>
        <taxon>Bacteria</taxon>
        <taxon>Candidatus Woykeibacteriota</taxon>
    </lineage>
</organism>
<dbReference type="GO" id="GO:0003735">
    <property type="term" value="F:structural constituent of ribosome"/>
    <property type="evidence" value="ECO:0007669"/>
    <property type="project" value="InterPro"/>
</dbReference>
<comment type="function">
    <text evidence="5">One of the primary rRNA binding proteins, this protein initially binds near the 5'-end of the 23S rRNA. It is important during the early stages of 50S assembly. It makes multiple contacts with different domains of the 23S rRNA in the assembled 50S subunit and ribosome.</text>
</comment>
<dbReference type="GO" id="GO:0005840">
    <property type="term" value="C:ribosome"/>
    <property type="evidence" value="ECO:0007669"/>
    <property type="project" value="UniProtKB-KW"/>
</dbReference>
<keyword evidence="3 5" id="KW-0687">Ribonucleoprotein</keyword>
<evidence type="ECO:0000256" key="5">
    <source>
        <dbReference type="HAMAP-Rule" id="MF_01328"/>
    </source>
</evidence>
<dbReference type="GO" id="GO:0019843">
    <property type="term" value="F:rRNA binding"/>
    <property type="evidence" value="ECO:0007669"/>
    <property type="project" value="UniProtKB-UniRule"/>
</dbReference>
<dbReference type="EMBL" id="MHDA01000048">
    <property type="protein sequence ID" value="OGY30588.1"/>
    <property type="molecule type" value="Genomic_DNA"/>
</dbReference>
<dbReference type="Gene3D" id="3.40.1370.10">
    <property type="match status" value="1"/>
</dbReference>
<dbReference type="PANTHER" id="PTHR10746">
    <property type="entry name" value="50S RIBOSOMAL PROTEIN L4"/>
    <property type="match status" value="1"/>
</dbReference>
<dbReference type="HAMAP" id="MF_01328_B">
    <property type="entry name" value="Ribosomal_uL4_B"/>
    <property type="match status" value="1"/>
</dbReference>
<comment type="caution">
    <text evidence="7">The sequence shown here is derived from an EMBL/GenBank/DDBJ whole genome shotgun (WGS) entry which is preliminary data.</text>
</comment>
<dbReference type="InterPro" id="IPR002136">
    <property type="entry name" value="Ribosomal_uL4"/>
</dbReference>
<dbReference type="Pfam" id="PF00573">
    <property type="entry name" value="Ribosomal_L4"/>
    <property type="match status" value="1"/>
</dbReference>
<evidence type="ECO:0000313" key="8">
    <source>
        <dbReference type="Proteomes" id="UP000179279"/>
    </source>
</evidence>
<evidence type="ECO:0000313" key="7">
    <source>
        <dbReference type="EMBL" id="OGY30588.1"/>
    </source>
</evidence>
<dbReference type="InterPro" id="IPR013005">
    <property type="entry name" value="Ribosomal_uL4-like"/>
</dbReference>
<gene>
    <name evidence="5" type="primary">rplD</name>
    <name evidence="7" type="ORF">A3A57_02105</name>
</gene>
<dbReference type="AlphaFoldDB" id="A0A1G1WS73"/>
<dbReference type="InterPro" id="IPR023574">
    <property type="entry name" value="Ribosomal_uL4_dom_sf"/>
</dbReference>
<accession>A0A1G1WS73</accession>
<dbReference type="PANTHER" id="PTHR10746:SF6">
    <property type="entry name" value="LARGE RIBOSOMAL SUBUNIT PROTEIN UL4M"/>
    <property type="match status" value="1"/>
</dbReference>
<evidence type="ECO:0000256" key="4">
    <source>
        <dbReference type="ARBA" id="ARBA00035244"/>
    </source>
</evidence>
<sequence>MGVGTKKKEADFKLSVYSKEGKIIGKFTPQRDVFGRKPNDQLISQAIRVYQDYKGKLASTKSRSEVSGGGRKPWRQKGTGRARAGTIRAPQWRGGGVVFGPTPSKSVLGLTKKMRKAALSVALSSKYKNGNITLIDKISFKEPKTKKALEILEKLPINNKRNILLILDSDQETKKSFRNLENIKSTKALDLNVFNVVKSAGLIFTLDSIKKLEERFVNGRARGS</sequence>
<keyword evidence="2 5" id="KW-0689">Ribosomal protein</keyword>
<dbReference type="GO" id="GO:1990904">
    <property type="term" value="C:ribonucleoprotein complex"/>
    <property type="evidence" value="ECO:0007669"/>
    <property type="project" value="UniProtKB-KW"/>
</dbReference>
<proteinExistence type="inferred from homology"/>
<keyword evidence="5" id="KW-0699">rRNA-binding</keyword>
<dbReference type="NCBIfam" id="TIGR03953">
    <property type="entry name" value="rplD_bact"/>
    <property type="match status" value="1"/>
</dbReference>
<reference evidence="7 8" key="1">
    <citation type="journal article" date="2016" name="Nat. Commun.">
        <title>Thousands of microbial genomes shed light on interconnected biogeochemical processes in an aquifer system.</title>
        <authorList>
            <person name="Anantharaman K."/>
            <person name="Brown C.T."/>
            <person name="Hug L.A."/>
            <person name="Sharon I."/>
            <person name="Castelle C.J."/>
            <person name="Probst A.J."/>
            <person name="Thomas B.C."/>
            <person name="Singh A."/>
            <person name="Wilkins M.J."/>
            <person name="Karaoz U."/>
            <person name="Brodie E.L."/>
            <person name="Williams K.H."/>
            <person name="Hubbard S.S."/>
            <person name="Banfield J.F."/>
        </authorList>
    </citation>
    <scope>NUCLEOTIDE SEQUENCE [LARGE SCALE GENOMIC DNA]</scope>
</reference>
<dbReference type="Proteomes" id="UP000179279">
    <property type="component" value="Unassembled WGS sequence"/>
</dbReference>
<evidence type="ECO:0000256" key="3">
    <source>
        <dbReference type="ARBA" id="ARBA00023274"/>
    </source>
</evidence>